<evidence type="ECO:0000256" key="1">
    <source>
        <dbReference type="ARBA" id="ARBA00004651"/>
    </source>
</evidence>
<dbReference type="AlphaFoldDB" id="A0A1I6SHQ6"/>
<dbReference type="Pfam" id="PF13396">
    <property type="entry name" value="PLDc_N"/>
    <property type="match status" value="1"/>
</dbReference>
<evidence type="ECO:0000256" key="4">
    <source>
        <dbReference type="ARBA" id="ARBA00022989"/>
    </source>
</evidence>
<accession>A0A1I6SHQ6</accession>
<evidence type="ECO:0000313" key="8">
    <source>
        <dbReference type="EMBL" id="SFS76467.1"/>
    </source>
</evidence>
<evidence type="ECO:0000256" key="3">
    <source>
        <dbReference type="ARBA" id="ARBA00022692"/>
    </source>
</evidence>
<evidence type="ECO:0000313" key="9">
    <source>
        <dbReference type="Proteomes" id="UP000183209"/>
    </source>
</evidence>
<reference evidence="8 9" key="1">
    <citation type="submission" date="2016-10" db="EMBL/GenBank/DDBJ databases">
        <authorList>
            <person name="de Groot N.N."/>
        </authorList>
    </citation>
    <scope>NUCLEOTIDE SEQUENCE [LARGE SCALE GENOMIC DNA]</scope>
    <source>
        <strain evidence="8 9">CGMCC 1.6114</strain>
    </source>
</reference>
<protein>
    <submittedName>
        <fullName evidence="8">Phospholipase_D-nuclease N-terminal</fullName>
    </submittedName>
</protein>
<gene>
    <name evidence="8" type="ORF">SAMN04487906_1620</name>
</gene>
<dbReference type="RefSeq" id="WP_074978119.1">
    <property type="nucleotide sequence ID" value="NZ_JAEMBF010000009.1"/>
</dbReference>
<dbReference type="Proteomes" id="UP000183209">
    <property type="component" value="Unassembled WGS sequence"/>
</dbReference>
<keyword evidence="5 6" id="KW-0472">Membrane</keyword>
<name>A0A1I6SHQ6_9FLAO</name>
<dbReference type="GO" id="GO:0005886">
    <property type="term" value="C:plasma membrane"/>
    <property type="evidence" value="ECO:0007669"/>
    <property type="project" value="UniProtKB-SubCell"/>
</dbReference>
<evidence type="ECO:0000256" key="2">
    <source>
        <dbReference type="ARBA" id="ARBA00022475"/>
    </source>
</evidence>
<organism evidence="8 9">
    <name type="scientific">Zhouia amylolytica</name>
    <dbReference type="NCBI Taxonomy" id="376730"/>
    <lineage>
        <taxon>Bacteria</taxon>
        <taxon>Pseudomonadati</taxon>
        <taxon>Bacteroidota</taxon>
        <taxon>Flavobacteriia</taxon>
        <taxon>Flavobacteriales</taxon>
        <taxon>Flavobacteriaceae</taxon>
        <taxon>Zhouia</taxon>
    </lineage>
</organism>
<feature type="transmembrane region" description="Helical" evidence="6">
    <location>
        <begin position="42"/>
        <end position="63"/>
    </location>
</feature>
<dbReference type="OrthoDB" id="1123412at2"/>
<keyword evidence="2" id="KW-1003">Cell membrane</keyword>
<keyword evidence="3 6" id="KW-0812">Transmembrane</keyword>
<dbReference type="InterPro" id="IPR027379">
    <property type="entry name" value="CLS_N"/>
</dbReference>
<evidence type="ECO:0000256" key="5">
    <source>
        <dbReference type="ARBA" id="ARBA00023136"/>
    </source>
</evidence>
<comment type="subcellular location">
    <subcellularLocation>
        <location evidence="1">Cell membrane</location>
        <topology evidence="1">Multi-pass membrane protein</topology>
    </subcellularLocation>
</comment>
<keyword evidence="4 6" id="KW-1133">Transmembrane helix</keyword>
<sequence>MTHFLGMIGPWQILMLILILFIIPVIFAIIDIVKHEFEGYGKIIWLLVVLFFYPIGVILYFLIGRSQRIKKV</sequence>
<dbReference type="EMBL" id="FPAG01000004">
    <property type="protein sequence ID" value="SFS76467.1"/>
    <property type="molecule type" value="Genomic_DNA"/>
</dbReference>
<proteinExistence type="predicted"/>
<evidence type="ECO:0000259" key="7">
    <source>
        <dbReference type="Pfam" id="PF13396"/>
    </source>
</evidence>
<evidence type="ECO:0000256" key="6">
    <source>
        <dbReference type="SAM" id="Phobius"/>
    </source>
</evidence>
<feature type="transmembrane region" description="Helical" evidence="6">
    <location>
        <begin position="12"/>
        <end position="30"/>
    </location>
</feature>
<feature type="domain" description="Cardiolipin synthase N-terminal" evidence="7">
    <location>
        <begin position="24"/>
        <end position="65"/>
    </location>
</feature>